<evidence type="ECO:0000313" key="1">
    <source>
        <dbReference type="EMBL" id="KAG1894588.1"/>
    </source>
</evidence>
<proteinExistence type="predicted"/>
<keyword evidence="2" id="KW-1185">Reference proteome</keyword>
<dbReference type="InterPro" id="IPR006789">
    <property type="entry name" value="ARPC5"/>
</dbReference>
<comment type="caution">
    <text evidence="1">The sequence shown here is derived from an EMBL/GenBank/DDBJ whole genome shotgun (WGS) entry which is preliminary data.</text>
</comment>
<dbReference type="Pfam" id="PF04699">
    <property type="entry name" value="P16-Arc"/>
    <property type="match status" value="1"/>
</dbReference>
<gene>
    <name evidence="1" type="ORF">F5891DRAFT_1062416</name>
</gene>
<reference evidence="1" key="1">
    <citation type="journal article" date="2020" name="New Phytol.">
        <title>Comparative genomics reveals dynamic genome evolution in host specialist ectomycorrhizal fungi.</title>
        <authorList>
            <person name="Lofgren L.A."/>
            <person name="Nguyen N.H."/>
            <person name="Vilgalys R."/>
            <person name="Ruytinx J."/>
            <person name="Liao H.L."/>
            <person name="Branco S."/>
            <person name="Kuo A."/>
            <person name="LaButti K."/>
            <person name="Lipzen A."/>
            <person name="Andreopoulos W."/>
            <person name="Pangilinan J."/>
            <person name="Riley R."/>
            <person name="Hundley H."/>
            <person name="Na H."/>
            <person name="Barry K."/>
            <person name="Grigoriev I.V."/>
            <person name="Stajich J.E."/>
            <person name="Kennedy P.G."/>
        </authorList>
    </citation>
    <scope>NUCLEOTIDE SEQUENCE</scope>
    <source>
        <strain evidence="1">FC203</strain>
    </source>
</reference>
<dbReference type="RefSeq" id="XP_041220164.1">
    <property type="nucleotide sequence ID" value="XM_041362955.1"/>
</dbReference>
<evidence type="ECO:0000313" key="2">
    <source>
        <dbReference type="Proteomes" id="UP001195769"/>
    </source>
</evidence>
<organism evidence="1 2">
    <name type="scientific">Suillus fuscotomentosus</name>
    <dbReference type="NCBI Taxonomy" id="1912939"/>
    <lineage>
        <taxon>Eukaryota</taxon>
        <taxon>Fungi</taxon>
        <taxon>Dikarya</taxon>
        <taxon>Basidiomycota</taxon>
        <taxon>Agaricomycotina</taxon>
        <taxon>Agaricomycetes</taxon>
        <taxon>Agaricomycetidae</taxon>
        <taxon>Boletales</taxon>
        <taxon>Suillineae</taxon>
        <taxon>Suillaceae</taxon>
        <taxon>Suillus</taxon>
    </lineage>
</organism>
<sequence>MEMPGWGDVSGSVLLGWHEKLTEVAGTDCYPTDRQSGLTGRRLVNLLTHGIESQVITTWTICVLSLCPCATL</sequence>
<name>A0AAD4DXS9_9AGAM</name>
<dbReference type="AlphaFoldDB" id="A0AAD4DXS9"/>
<dbReference type="Proteomes" id="UP001195769">
    <property type="component" value="Unassembled WGS sequence"/>
</dbReference>
<dbReference type="GeneID" id="64657253"/>
<protein>
    <submittedName>
        <fullName evidence="1">Uncharacterized protein</fullName>
    </submittedName>
</protein>
<accession>A0AAD4DXS9</accession>
<dbReference type="GO" id="GO:0034314">
    <property type="term" value="P:Arp2/3 complex-mediated actin nucleation"/>
    <property type="evidence" value="ECO:0007669"/>
    <property type="project" value="InterPro"/>
</dbReference>
<dbReference type="EMBL" id="JABBWK010000078">
    <property type="protein sequence ID" value="KAG1894588.1"/>
    <property type="molecule type" value="Genomic_DNA"/>
</dbReference>
<dbReference type="GO" id="GO:0005885">
    <property type="term" value="C:Arp2/3 protein complex"/>
    <property type="evidence" value="ECO:0007669"/>
    <property type="project" value="InterPro"/>
</dbReference>